<comment type="caution">
    <text evidence="9">The sequence shown here is derived from an EMBL/GenBank/DDBJ whole genome shotgun (WGS) entry which is preliminary data.</text>
</comment>
<dbReference type="GO" id="GO:0008324">
    <property type="term" value="F:monoatomic cation transmembrane transporter activity"/>
    <property type="evidence" value="ECO:0007669"/>
    <property type="project" value="InterPro"/>
</dbReference>
<keyword evidence="10" id="KW-1185">Reference proteome</keyword>
<reference evidence="9 10" key="1">
    <citation type="submission" date="2019-09" db="EMBL/GenBank/DDBJ databases">
        <title>Arthrobacter zafarii sp. nov., a moderately thermotolerant and halotolerant actinobacterium isolated from Cholistan desert soil of Pakistan.</title>
        <authorList>
            <person name="Amin A."/>
            <person name="Ahmed I."/>
            <person name="Khalid N."/>
            <person name="Schumann P."/>
            <person name="Busse H.J."/>
            <person name="Khan I.U."/>
            <person name="Li S."/>
            <person name="Li W.J."/>
        </authorList>
    </citation>
    <scope>NUCLEOTIDE SEQUENCE [LARGE SCALE GENOMIC DNA]</scope>
    <source>
        <strain evidence="9 10">NCCP-1664</strain>
    </source>
</reference>
<dbReference type="EMBL" id="BKDJ01000003">
    <property type="protein sequence ID" value="GER22368.1"/>
    <property type="molecule type" value="Genomic_DNA"/>
</dbReference>
<dbReference type="PANTHER" id="PTHR34584">
    <property type="entry name" value="NA(+)/H(+) ANTIPORTER SUBUNIT E1"/>
    <property type="match status" value="1"/>
</dbReference>
<sequence>MIRPGSRPATGTGEQGPRLTFRIELPLLVWMALVWGALWQDFSAGNLVFGFLLALVVVNVFRLPPVELSGRFNVWRAVVFAVGFLGKVVLASFQVFALAVVRGPRVRSAVVGVRLRTGDDLMVTAVGHVLTLIPGSFVVEVDRGNSTLYLHVLDVNTHAQVERVRRHVLDLEARLVRVMGTREEMARVDAERAGLAFPPPQDNGSTPRGGDTARKEAP</sequence>
<comment type="subcellular location">
    <subcellularLocation>
        <location evidence="1">Cell membrane</location>
        <topology evidence="1">Multi-pass membrane protein</topology>
    </subcellularLocation>
</comment>
<evidence type="ECO:0000256" key="4">
    <source>
        <dbReference type="ARBA" id="ARBA00022692"/>
    </source>
</evidence>
<name>A0A5A7NRC6_9MICC</name>
<feature type="region of interest" description="Disordered" evidence="7">
    <location>
        <begin position="191"/>
        <end position="218"/>
    </location>
</feature>
<dbReference type="Pfam" id="PF01899">
    <property type="entry name" value="MNHE"/>
    <property type="match status" value="1"/>
</dbReference>
<proteinExistence type="inferred from homology"/>
<evidence type="ECO:0000313" key="9">
    <source>
        <dbReference type="EMBL" id="GER22368.1"/>
    </source>
</evidence>
<keyword evidence="4 8" id="KW-0812">Transmembrane</keyword>
<feature type="transmembrane region" description="Helical" evidence="8">
    <location>
        <begin position="74"/>
        <end position="101"/>
    </location>
</feature>
<evidence type="ECO:0000256" key="1">
    <source>
        <dbReference type="ARBA" id="ARBA00004651"/>
    </source>
</evidence>
<protein>
    <recommendedName>
        <fullName evidence="11">Na+/H+ antiporter subunit E</fullName>
    </recommendedName>
</protein>
<dbReference type="InterPro" id="IPR002758">
    <property type="entry name" value="Cation_antiport_E"/>
</dbReference>
<keyword evidence="3" id="KW-1003">Cell membrane</keyword>
<dbReference type="NCBIfam" id="NF006521">
    <property type="entry name" value="PRK08965.1-5"/>
    <property type="match status" value="1"/>
</dbReference>
<evidence type="ECO:0000256" key="6">
    <source>
        <dbReference type="ARBA" id="ARBA00023136"/>
    </source>
</evidence>
<keyword evidence="6 8" id="KW-0472">Membrane</keyword>
<dbReference type="GO" id="GO:0005886">
    <property type="term" value="C:plasma membrane"/>
    <property type="evidence" value="ECO:0007669"/>
    <property type="project" value="UniProtKB-SubCell"/>
</dbReference>
<evidence type="ECO:0000256" key="2">
    <source>
        <dbReference type="ARBA" id="ARBA00006228"/>
    </source>
</evidence>
<evidence type="ECO:0000256" key="3">
    <source>
        <dbReference type="ARBA" id="ARBA00022475"/>
    </source>
</evidence>
<gene>
    <name evidence="9" type="ORF">NCCP1664_08650</name>
</gene>
<accession>A0A5A7NRC6</accession>
<feature type="transmembrane region" description="Helical" evidence="8">
    <location>
        <begin position="121"/>
        <end position="139"/>
    </location>
</feature>
<evidence type="ECO:0000256" key="7">
    <source>
        <dbReference type="SAM" id="MobiDB-lite"/>
    </source>
</evidence>
<evidence type="ECO:0008006" key="11">
    <source>
        <dbReference type="Google" id="ProtNLM"/>
    </source>
</evidence>
<feature type="transmembrane region" description="Helical" evidence="8">
    <location>
        <begin position="21"/>
        <end position="38"/>
    </location>
</feature>
<feature type="transmembrane region" description="Helical" evidence="8">
    <location>
        <begin position="44"/>
        <end position="62"/>
    </location>
</feature>
<dbReference type="AlphaFoldDB" id="A0A5A7NRC6"/>
<organism evidence="9 10">
    <name type="scientific">Zafaria cholistanensis</name>
    <dbReference type="NCBI Taxonomy" id="1682741"/>
    <lineage>
        <taxon>Bacteria</taxon>
        <taxon>Bacillati</taxon>
        <taxon>Actinomycetota</taxon>
        <taxon>Actinomycetes</taxon>
        <taxon>Micrococcales</taxon>
        <taxon>Micrococcaceae</taxon>
        <taxon>Zafaria</taxon>
    </lineage>
</organism>
<evidence type="ECO:0000313" key="10">
    <source>
        <dbReference type="Proteomes" id="UP000325307"/>
    </source>
</evidence>
<evidence type="ECO:0000256" key="5">
    <source>
        <dbReference type="ARBA" id="ARBA00022989"/>
    </source>
</evidence>
<dbReference type="Proteomes" id="UP000325307">
    <property type="component" value="Unassembled WGS sequence"/>
</dbReference>
<evidence type="ECO:0000256" key="8">
    <source>
        <dbReference type="SAM" id="Phobius"/>
    </source>
</evidence>
<keyword evidence="5 8" id="KW-1133">Transmembrane helix</keyword>
<comment type="similarity">
    <text evidence="2">Belongs to the CPA3 antiporters (TC 2.A.63) subunit E family.</text>
</comment>
<dbReference type="PANTHER" id="PTHR34584:SF1">
    <property type="entry name" value="NA(+)_H(+) ANTIPORTER SUBUNIT E1"/>
    <property type="match status" value="1"/>
</dbReference>